<reference evidence="19 20" key="1">
    <citation type="journal article" date="2008" name="Appl. Environ. Microbiol.">
        <title>Genomic insights into Mn(II) oxidation by the marine alphaproteobacterium Aurantimonas sp. strain SI85-9A1.</title>
        <authorList>
            <person name="Dick G.J."/>
            <person name="Podell S."/>
            <person name="Johnson H.A."/>
            <person name="Rivera-Espinoza Y."/>
            <person name="Bernier-Latmani R."/>
            <person name="McCarthy J.K."/>
            <person name="Torpey J.W."/>
            <person name="Clement B.G."/>
            <person name="Gaasterland T."/>
            <person name="Tebo B.M."/>
        </authorList>
    </citation>
    <scope>NUCLEOTIDE SEQUENCE [LARGE SCALE GENOMIC DNA]</scope>
    <source>
        <strain evidence="19 20">SI85-9A1</strain>
    </source>
</reference>
<dbReference type="InterPro" id="IPR043502">
    <property type="entry name" value="DNA/RNA_pol_sf"/>
</dbReference>
<dbReference type="GO" id="GO:0003684">
    <property type="term" value="F:damaged DNA binding"/>
    <property type="evidence" value="ECO:0007669"/>
    <property type="project" value="InterPro"/>
</dbReference>
<accession>Q1YKU6</accession>
<dbReference type="Pfam" id="PF21999">
    <property type="entry name" value="IMS_HHH_1"/>
    <property type="match status" value="1"/>
</dbReference>
<evidence type="ECO:0000256" key="10">
    <source>
        <dbReference type="ARBA" id="ARBA00022763"/>
    </source>
</evidence>
<sequence>MSGGCGDDGRRMDEAPPDNAIVRETHMPAAEDAPDVQPVAPARQRKIIHIDMDAFYASVEQRDDPSLRGRPVAVGGSRERGVVAAASYEARVYGVRSAMPSVTARRRCPDLIFVKPRFEVYKAISAEIRAIFAEHTPIIEPLSLDEAYLDVTENLHDIPSATQIAEMIRQRIREVTGLTASAGVSYNKFLAKLASDYRKPDGIFVVTPAMGPGFVEDLPIGRFHGVGPATAAKMQRFGIHTGRDLHDKSLPFLQEHFGKTGPYYYSISRGIDERPVRANRIRKSVGAENTFGADLFAFDEMREALQPILDKVWRYCETSTIRGRTVTLKVKFADFQQITRARSAVQPVASRDDLERIALSLLGAAMPFDKGVRLLGVALSSLIREGMSDETPTQFSLPL</sequence>
<evidence type="ECO:0000256" key="8">
    <source>
        <dbReference type="ARBA" id="ARBA00022705"/>
    </source>
</evidence>
<evidence type="ECO:0000256" key="17">
    <source>
        <dbReference type="HAMAP-Rule" id="MF_01113"/>
    </source>
</evidence>
<evidence type="ECO:0000256" key="11">
    <source>
        <dbReference type="ARBA" id="ARBA00022842"/>
    </source>
</evidence>
<feature type="binding site" evidence="17">
    <location>
        <position position="145"/>
    </location>
    <ligand>
        <name>Mg(2+)</name>
        <dbReference type="ChEBI" id="CHEBI:18420"/>
    </ligand>
</feature>
<gene>
    <name evidence="17" type="primary">dinB</name>
    <name evidence="19" type="ORF">SI859A1_00546</name>
</gene>
<dbReference type="InterPro" id="IPR022880">
    <property type="entry name" value="DNApol_IV"/>
</dbReference>
<dbReference type="GO" id="GO:0003887">
    <property type="term" value="F:DNA-directed DNA polymerase activity"/>
    <property type="evidence" value="ECO:0007669"/>
    <property type="project" value="UniProtKB-UniRule"/>
</dbReference>
<comment type="function">
    <text evidence="15 17">Poorly processive, error-prone DNA polymerase involved in untargeted mutagenesis. Copies undamaged DNA at stalled replication forks, which arise in vivo from mismatched or misaligned primer ends. These misaligned primers can be extended by PolIV. Exhibits no 3'-5' exonuclease (proofreading) activity. May be involved in translesional synthesis, in conjunction with the beta clamp from PolIII.</text>
</comment>
<comment type="cofactor">
    <cofactor evidence="17">
        <name>Mg(2+)</name>
        <dbReference type="ChEBI" id="CHEBI:18420"/>
    </cofactor>
    <text evidence="17">Binds 2 magnesium ions per subunit.</text>
</comment>
<dbReference type="InterPro" id="IPR017961">
    <property type="entry name" value="DNA_pol_Y-fam_little_finger"/>
</dbReference>
<feature type="domain" description="UmuC" evidence="18">
    <location>
        <begin position="47"/>
        <end position="227"/>
    </location>
</feature>
<dbReference type="GO" id="GO:0000287">
    <property type="term" value="F:magnesium ion binding"/>
    <property type="evidence" value="ECO:0007669"/>
    <property type="project" value="UniProtKB-UniRule"/>
</dbReference>
<dbReference type="Gene3D" id="3.30.1490.100">
    <property type="entry name" value="DNA polymerase, Y-family, little finger domain"/>
    <property type="match status" value="1"/>
</dbReference>
<comment type="subunit">
    <text evidence="3 17">Monomer.</text>
</comment>
<dbReference type="PANTHER" id="PTHR11076">
    <property type="entry name" value="DNA REPAIR POLYMERASE UMUC / TRANSFERASE FAMILY MEMBER"/>
    <property type="match status" value="1"/>
</dbReference>
<proteinExistence type="inferred from homology"/>
<dbReference type="InterPro" id="IPR050116">
    <property type="entry name" value="DNA_polymerase-Y"/>
</dbReference>
<name>Q1YKU6_AURMS</name>
<comment type="subcellular location">
    <subcellularLocation>
        <location evidence="1 17">Cytoplasm</location>
    </subcellularLocation>
</comment>
<evidence type="ECO:0000256" key="4">
    <source>
        <dbReference type="ARBA" id="ARBA00022457"/>
    </source>
</evidence>
<dbReference type="Pfam" id="PF11799">
    <property type="entry name" value="IMS_C"/>
    <property type="match status" value="1"/>
</dbReference>
<protein>
    <recommendedName>
        <fullName evidence="17">DNA polymerase IV</fullName>
        <shortName evidence="17">Pol IV</shortName>
        <ecNumber evidence="17">2.7.7.7</ecNumber>
    </recommendedName>
</protein>
<dbReference type="InterPro" id="IPR053848">
    <property type="entry name" value="IMS_HHH_1"/>
</dbReference>
<dbReference type="NCBIfam" id="NF002677">
    <property type="entry name" value="PRK02406.1"/>
    <property type="match status" value="1"/>
</dbReference>
<keyword evidence="4 17" id="KW-0515">Mutator protein</keyword>
<evidence type="ECO:0000256" key="14">
    <source>
        <dbReference type="ARBA" id="ARBA00023204"/>
    </source>
</evidence>
<keyword evidence="10 17" id="KW-0227">DNA damage</keyword>
<evidence type="ECO:0000259" key="18">
    <source>
        <dbReference type="PROSITE" id="PS50173"/>
    </source>
</evidence>
<evidence type="ECO:0000256" key="13">
    <source>
        <dbReference type="ARBA" id="ARBA00023125"/>
    </source>
</evidence>
<evidence type="ECO:0000256" key="9">
    <source>
        <dbReference type="ARBA" id="ARBA00022723"/>
    </source>
</evidence>
<dbReference type="InterPro" id="IPR036775">
    <property type="entry name" value="DNA_pol_Y-fam_lit_finger_sf"/>
</dbReference>
<dbReference type="SUPFAM" id="SSF100879">
    <property type="entry name" value="Lesion bypass DNA polymerase (Y-family), little finger domain"/>
    <property type="match status" value="1"/>
</dbReference>
<comment type="catalytic activity">
    <reaction evidence="16 17">
        <text>DNA(n) + a 2'-deoxyribonucleoside 5'-triphosphate = DNA(n+1) + diphosphate</text>
        <dbReference type="Rhea" id="RHEA:22508"/>
        <dbReference type="Rhea" id="RHEA-COMP:17339"/>
        <dbReference type="Rhea" id="RHEA-COMP:17340"/>
        <dbReference type="ChEBI" id="CHEBI:33019"/>
        <dbReference type="ChEBI" id="CHEBI:61560"/>
        <dbReference type="ChEBI" id="CHEBI:173112"/>
        <dbReference type="EC" id="2.7.7.7"/>
    </reaction>
</comment>
<evidence type="ECO:0000256" key="2">
    <source>
        <dbReference type="ARBA" id="ARBA00010945"/>
    </source>
</evidence>
<evidence type="ECO:0000256" key="7">
    <source>
        <dbReference type="ARBA" id="ARBA00022695"/>
    </source>
</evidence>
<dbReference type="SUPFAM" id="SSF56672">
    <property type="entry name" value="DNA/RNA polymerases"/>
    <property type="match status" value="1"/>
</dbReference>
<keyword evidence="20" id="KW-1185">Reference proteome</keyword>
<dbReference type="GO" id="GO:0005829">
    <property type="term" value="C:cytosol"/>
    <property type="evidence" value="ECO:0007669"/>
    <property type="project" value="TreeGrafter"/>
</dbReference>
<keyword evidence="7 17" id="KW-0548">Nucleotidyltransferase</keyword>
<evidence type="ECO:0000256" key="16">
    <source>
        <dbReference type="ARBA" id="ARBA00049244"/>
    </source>
</evidence>
<evidence type="ECO:0000256" key="12">
    <source>
        <dbReference type="ARBA" id="ARBA00022932"/>
    </source>
</evidence>
<dbReference type="GO" id="GO:0006261">
    <property type="term" value="P:DNA-templated DNA replication"/>
    <property type="evidence" value="ECO:0007669"/>
    <property type="project" value="UniProtKB-UniRule"/>
</dbReference>
<evidence type="ECO:0000256" key="5">
    <source>
        <dbReference type="ARBA" id="ARBA00022490"/>
    </source>
</evidence>
<dbReference type="InterPro" id="IPR001126">
    <property type="entry name" value="UmuC"/>
</dbReference>
<dbReference type="EMBL" id="AAPJ01000002">
    <property type="protein sequence ID" value="EAS50427.1"/>
    <property type="molecule type" value="Genomic_DNA"/>
</dbReference>
<keyword evidence="8 17" id="KW-0235">DNA replication</keyword>
<evidence type="ECO:0000256" key="3">
    <source>
        <dbReference type="ARBA" id="ARBA00011245"/>
    </source>
</evidence>
<dbReference type="PANTHER" id="PTHR11076:SF33">
    <property type="entry name" value="DNA POLYMERASE KAPPA"/>
    <property type="match status" value="1"/>
</dbReference>
<keyword evidence="9 17" id="KW-0479">Metal-binding</keyword>
<dbReference type="CDD" id="cd03586">
    <property type="entry name" value="PolY_Pol_IV_kappa"/>
    <property type="match status" value="1"/>
</dbReference>
<keyword evidence="13 17" id="KW-0238">DNA-binding</keyword>
<dbReference type="Gene3D" id="3.40.1170.60">
    <property type="match status" value="1"/>
</dbReference>
<dbReference type="InterPro" id="IPR043128">
    <property type="entry name" value="Rev_trsase/Diguanyl_cyclase"/>
</dbReference>
<evidence type="ECO:0000256" key="6">
    <source>
        <dbReference type="ARBA" id="ARBA00022679"/>
    </source>
</evidence>
<evidence type="ECO:0000256" key="15">
    <source>
        <dbReference type="ARBA" id="ARBA00025589"/>
    </source>
</evidence>
<feature type="active site" evidence="17">
    <location>
        <position position="146"/>
    </location>
</feature>
<evidence type="ECO:0000313" key="19">
    <source>
        <dbReference type="EMBL" id="EAS50427.1"/>
    </source>
</evidence>
<dbReference type="HAMAP" id="MF_01113">
    <property type="entry name" value="DNApol_IV"/>
    <property type="match status" value="1"/>
</dbReference>
<dbReference type="Gene3D" id="1.10.150.20">
    <property type="entry name" value="5' to 3' exonuclease, C-terminal subdomain"/>
    <property type="match status" value="1"/>
</dbReference>
<dbReference type="BioCyc" id="AURANTIMONAS:SI859A1_00546-MONOMER"/>
<keyword evidence="14 17" id="KW-0234">DNA repair</keyword>
<dbReference type="Proteomes" id="UP000000321">
    <property type="component" value="Unassembled WGS sequence"/>
</dbReference>
<dbReference type="HOGENOM" id="CLU_012348_1_2_5"/>
<dbReference type="FunFam" id="1.10.150.20:FF:000019">
    <property type="entry name" value="DNA polymerase IV"/>
    <property type="match status" value="1"/>
</dbReference>
<dbReference type="GO" id="GO:0042276">
    <property type="term" value="P:error-prone translesion synthesis"/>
    <property type="evidence" value="ECO:0007669"/>
    <property type="project" value="TreeGrafter"/>
</dbReference>
<feature type="site" description="Substrate discrimination" evidence="17">
    <location>
        <position position="56"/>
    </location>
</feature>
<dbReference type="PROSITE" id="PS50173">
    <property type="entry name" value="UMUC"/>
    <property type="match status" value="1"/>
</dbReference>
<keyword evidence="11 17" id="KW-0460">Magnesium</keyword>
<dbReference type="GO" id="GO:0009432">
    <property type="term" value="P:SOS response"/>
    <property type="evidence" value="ECO:0007669"/>
    <property type="project" value="UniProtKB-ARBA"/>
</dbReference>
<dbReference type="Pfam" id="PF00817">
    <property type="entry name" value="IMS"/>
    <property type="match status" value="1"/>
</dbReference>
<keyword evidence="12 17" id="KW-0239">DNA-directed DNA polymerase</keyword>
<keyword evidence="6 17" id="KW-0808">Transferase</keyword>
<feature type="binding site" evidence="17">
    <location>
        <position position="51"/>
    </location>
    <ligand>
        <name>Mg(2+)</name>
        <dbReference type="ChEBI" id="CHEBI:18420"/>
    </ligand>
</feature>
<comment type="similarity">
    <text evidence="2 17">Belongs to the DNA polymerase type-Y family.</text>
</comment>
<dbReference type="FunFam" id="3.30.1490.100:FF:000004">
    <property type="entry name" value="DNA polymerase IV"/>
    <property type="match status" value="1"/>
</dbReference>
<evidence type="ECO:0000256" key="1">
    <source>
        <dbReference type="ARBA" id="ARBA00004496"/>
    </source>
</evidence>
<dbReference type="EC" id="2.7.7.7" evidence="17"/>
<dbReference type="AlphaFoldDB" id="Q1YKU6"/>
<keyword evidence="5 17" id="KW-0963">Cytoplasm</keyword>
<dbReference type="GO" id="GO:0006281">
    <property type="term" value="P:DNA repair"/>
    <property type="evidence" value="ECO:0007669"/>
    <property type="project" value="UniProtKB-UniRule"/>
</dbReference>
<organism evidence="19 20">
    <name type="scientific">Aurantimonas manganoxydans (strain ATCC BAA-1229 / DSM 21871 / SI85-9A1)</name>
    <dbReference type="NCBI Taxonomy" id="287752"/>
    <lineage>
        <taxon>Bacteria</taxon>
        <taxon>Pseudomonadati</taxon>
        <taxon>Pseudomonadota</taxon>
        <taxon>Alphaproteobacteria</taxon>
        <taxon>Hyphomicrobiales</taxon>
        <taxon>Aurantimonadaceae</taxon>
        <taxon>Aurantimonas</taxon>
    </lineage>
</organism>
<dbReference type="FunFam" id="3.40.1170.60:FF:000001">
    <property type="entry name" value="DNA polymerase IV"/>
    <property type="match status" value="1"/>
</dbReference>
<dbReference type="Gene3D" id="3.30.70.270">
    <property type="match status" value="1"/>
</dbReference>
<comment type="caution">
    <text evidence="19">The sequence shown here is derived from an EMBL/GenBank/DDBJ whole genome shotgun (WGS) entry which is preliminary data.</text>
</comment>
<evidence type="ECO:0000313" key="20">
    <source>
        <dbReference type="Proteomes" id="UP000000321"/>
    </source>
</evidence>